<dbReference type="SUPFAM" id="SSF48498">
    <property type="entry name" value="Tetracyclin repressor-like, C-terminal domain"/>
    <property type="match status" value="1"/>
</dbReference>
<dbReference type="InterPro" id="IPR011075">
    <property type="entry name" value="TetR_C"/>
</dbReference>
<keyword evidence="1" id="KW-0805">Transcription regulation</keyword>
<name>A0ABQ3R9M0_STRRR</name>
<dbReference type="InterPro" id="IPR036271">
    <property type="entry name" value="Tet_transcr_reg_TetR-rel_C_sf"/>
</dbReference>
<evidence type="ECO:0000259" key="5">
    <source>
        <dbReference type="PROSITE" id="PS50977"/>
    </source>
</evidence>
<evidence type="ECO:0000256" key="1">
    <source>
        <dbReference type="ARBA" id="ARBA00023015"/>
    </source>
</evidence>
<dbReference type="Pfam" id="PF16925">
    <property type="entry name" value="TetR_C_13"/>
    <property type="match status" value="1"/>
</dbReference>
<reference evidence="7" key="1">
    <citation type="submission" date="2023-07" db="EMBL/GenBank/DDBJ databases">
        <title>Whole genome shotgun sequence of Streptomyces achromogenes subsp. rubradiris NBRC 14000.</title>
        <authorList>
            <person name="Komaki H."/>
            <person name="Tamura T."/>
        </authorList>
    </citation>
    <scope>NUCLEOTIDE SEQUENCE [LARGE SCALE GENOMIC DNA]</scope>
    <source>
        <strain evidence="7">NBRC 14000</strain>
    </source>
</reference>
<dbReference type="RefSeq" id="WP_189991384.1">
    <property type="nucleotide sequence ID" value="NZ_BNCB01000003.1"/>
</dbReference>
<dbReference type="Proteomes" id="UP000646738">
    <property type="component" value="Unassembled WGS sequence"/>
</dbReference>
<keyword evidence="3" id="KW-0804">Transcription</keyword>
<comment type="caution">
    <text evidence="6">The sequence shown here is derived from an EMBL/GenBank/DDBJ whole genome shotgun (WGS) entry which is preliminary data.</text>
</comment>
<evidence type="ECO:0000256" key="3">
    <source>
        <dbReference type="ARBA" id="ARBA00023163"/>
    </source>
</evidence>
<accession>A0ABQ3R9M0</accession>
<protein>
    <submittedName>
        <fullName evidence="6">TetR family transcriptional regulator</fullName>
    </submittedName>
</protein>
<dbReference type="InterPro" id="IPR009057">
    <property type="entry name" value="Homeodomain-like_sf"/>
</dbReference>
<keyword evidence="7" id="KW-1185">Reference proteome</keyword>
<keyword evidence="2 4" id="KW-0238">DNA-binding</keyword>
<dbReference type="Gene3D" id="1.10.10.60">
    <property type="entry name" value="Homeodomain-like"/>
    <property type="match status" value="1"/>
</dbReference>
<dbReference type="Gene3D" id="1.10.357.10">
    <property type="entry name" value="Tetracycline Repressor, domain 2"/>
    <property type="match status" value="1"/>
</dbReference>
<feature type="domain" description="HTH tetR-type" evidence="5">
    <location>
        <begin position="26"/>
        <end position="86"/>
    </location>
</feature>
<gene>
    <name evidence="6" type="ORF">Srubr_23980</name>
</gene>
<dbReference type="PANTHER" id="PTHR47506:SF6">
    <property type="entry name" value="HTH-TYPE TRANSCRIPTIONAL REPRESSOR NEMR"/>
    <property type="match status" value="1"/>
</dbReference>
<dbReference type="InterPro" id="IPR001647">
    <property type="entry name" value="HTH_TetR"/>
</dbReference>
<proteinExistence type="predicted"/>
<dbReference type="PROSITE" id="PS50977">
    <property type="entry name" value="HTH_TETR_2"/>
    <property type="match status" value="1"/>
</dbReference>
<evidence type="ECO:0000256" key="2">
    <source>
        <dbReference type="ARBA" id="ARBA00023125"/>
    </source>
</evidence>
<organism evidence="6 7">
    <name type="scientific">Streptomyces rubradiris</name>
    <name type="common">Streptomyces achromogenes subsp. rubradiris</name>
    <dbReference type="NCBI Taxonomy" id="285531"/>
    <lineage>
        <taxon>Bacteria</taxon>
        <taxon>Bacillati</taxon>
        <taxon>Actinomycetota</taxon>
        <taxon>Actinomycetes</taxon>
        <taxon>Kitasatosporales</taxon>
        <taxon>Streptomycetaceae</taxon>
        <taxon>Streptomyces</taxon>
    </lineage>
</organism>
<feature type="DNA-binding region" description="H-T-H motif" evidence="4">
    <location>
        <begin position="49"/>
        <end position="68"/>
    </location>
</feature>
<dbReference type="PANTHER" id="PTHR47506">
    <property type="entry name" value="TRANSCRIPTIONAL REGULATORY PROTEIN"/>
    <property type="match status" value="1"/>
</dbReference>
<evidence type="ECO:0000313" key="6">
    <source>
        <dbReference type="EMBL" id="GHI52552.1"/>
    </source>
</evidence>
<sequence>MDTGARTFTTRADTVPVTDKRLLKGARTREAALRRAVDIASVDGLDDVSFGRLATDTGMSKAGIQTLFRSKETLQLATLEYAREMFIDAVVRPARDAAPGAARLRSLIEHWIAYARTPLFEGGCFVVANMARFDSRPGPVRDALLRHHREWLDTIGKELRTAVGSQEIAELDIDLAVFQIDSVLCAANTALRLGDEDVIAKVRRTVEALLKTA</sequence>
<dbReference type="SUPFAM" id="SSF46689">
    <property type="entry name" value="Homeodomain-like"/>
    <property type="match status" value="1"/>
</dbReference>
<evidence type="ECO:0000256" key="4">
    <source>
        <dbReference type="PROSITE-ProRule" id="PRU00335"/>
    </source>
</evidence>
<evidence type="ECO:0000313" key="7">
    <source>
        <dbReference type="Proteomes" id="UP000646738"/>
    </source>
</evidence>
<dbReference type="EMBL" id="BNEA01000007">
    <property type="protein sequence ID" value="GHI52552.1"/>
    <property type="molecule type" value="Genomic_DNA"/>
</dbReference>